<dbReference type="Gene3D" id="3.30.40.10">
    <property type="entry name" value="Zinc/RING finger domain, C3HC4 (zinc finger)"/>
    <property type="match status" value="1"/>
</dbReference>
<reference evidence="6 7" key="1">
    <citation type="journal article" date="2020" name="bioRxiv">
        <title>Sequence and annotation of 42 cannabis genomes reveals extensive copy number variation in cannabinoid synthesis and pathogen resistance genes.</title>
        <authorList>
            <person name="Mckernan K.J."/>
            <person name="Helbert Y."/>
            <person name="Kane L.T."/>
            <person name="Ebling H."/>
            <person name="Zhang L."/>
            <person name="Liu B."/>
            <person name="Eaton Z."/>
            <person name="Mclaughlin S."/>
            <person name="Kingan S."/>
            <person name="Baybayan P."/>
            <person name="Concepcion G."/>
            <person name="Jordan M."/>
            <person name="Riva A."/>
            <person name="Barbazuk W."/>
            <person name="Harkins T."/>
        </authorList>
    </citation>
    <scope>NUCLEOTIDE SEQUENCE [LARGE SCALE GENOMIC DNA]</scope>
    <source>
        <strain evidence="7">cv. Jamaican Lion 4</strain>
        <tissue evidence="6">Leaf</tissue>
    </source>
</reference>
<feature type="domain" description="RING-type" evidence="5">
    <location>
        <begin position="124"/>
        <end position="167"/>
    </location>
</feature>
<dbReference type="InterPro" id="IPR001841">
    <property type="entry name" value="Znf_RING"/>
</dbReference>
<proteinExistence type="predicted"/>
<comment type="caution">
    <text evidence="6">The sequence shown here is derived from an EMBL/GenBank/DDBJ whole genome shotgun (WGS) entry which is preliminary data.</text>
</comment>
<dbReference type="PROSITE" id="PS50089">
    <property type="entry name" value="ZF_RING_2"/>
    <property type="match status" value="1"/>
</dbReference>
<dbReference type="EMBL" id="JAATIQ010000551">
    <property type="protein sequence ID" value="KAF4351696.1"/>
    <property type="molecule type" value="Genomic_DNA"/>
</dbReference>
<keyword evidence="7" id="KW-1185">Reference proteome</keyword>
<evidence type="ECO:0000256" key="2">
    <source>
        <dbReference type="ARBA" id="ARBA00022771"/>
    </source>
</evidence>
<evidence type="ECO:0000313" key="7">
    <source>
        <dbReference type="Proteomes" id="UP000583929"/>
    </source>
</evidence>
<keyword evidence="3" id="KW-0862">Zinc</keyword>
<evidence type="ECO:0000256" key="4">
    <source>
        <dbReference type="PROSITE-ProRule" id="PRU00175"/>
    </source>
</evidence>
<dbReference type="GO" id="GO:0061630">
    <property type="term" value="F:ubiquitin protein ligase activity"/>
    <property type="evidence" value="ECO:0007669"/>
    <property type="project" value="TreeGrafter"/>
</dbReference>
<dbReference type="SUPFAM" id="SSF57850">
    <property type="entry name" value="RING/U-box"/>
    <property type="match status" value="1"/>
</dbReference>
<name>A0A7J6E060_CANSA</name>
<protein>
    <recommendedName>
        <fullName evidence="5">RING-type domain-containing protein</fullName>
    </recommendedName>
</protein>
<organism evidence="6 7">
    <name type="scientific">Cannabis sativa</name>
    <name type="common">Hemp</name>
    <name type="synonym">Marijuana</name>
    <dbReference type="NCBI Taxonomy" id="3483"/>
    <lineage>
        <taxon>Eukaryota</taxon>
        <taxon>Viridiplantae</taxon>
        <taxon>Streptophyta</taxon>
        <taxon>Embryophyta</taxon>
        <taxon>Tracheophyta</taxon>
        <taxon>Spermatophyta</taxon>
        <taxon>Magnoliopsida</taxon>
        <taxon>eudicotyledons</taxon>
        <taxon>Gunneridae</taxon>
        <taxon>Pentapetalae</taxon>
        <taxon>rosids</taxon>
        <taxon>fabids</taxon>
        <taxon>Rosales</taxon>
        <taxon>Cannabaceae</taxon>
        <taxon>Cannabis</taxon>
    </lineage>
</organism>
<sequence length="485" mass="54454">MGLPYLSLIRRSNSIITTLKLFHHQITNATSKFYSSSLFSHLKHFLTLINFFNNTINHDHDDDHDHDHDHRRRPPPSLVAVPAVFFITAGESIKKRIPMMPYNTLLEKSNTGSSPPPSSSCNYCIVCMNEIEGKEEVRVPINCCHVFHKECLDAWVDQGQLSCPLCRSKLLAQNQDDDDDDPWRKERMMLYSGSTFVRFAEFSILRDPLSIRHRFLLRGGPSSPDNLRASPSSPHKKNPFEISNSIPYEELFPRIRTRTDDQDLQQAVDQFLHVDSPTSAPVSLTTQVPASCTQPSLFISTLPMPHSSPLPTPQTLQTSIPPPIMTDSVTTHAAKGKAIALDPISHPSQFRGRKGVVINEPCPTISNATSPATRATFTREHAQVYTEAQLSYNADQSKAEATPISQHIQRLQTIGFQEDSPALFVDVAIDKKKCFNRNWFHFQNWLSASCSFSLSSAARSFFSSVCIRTGYATEFIVVFGFSVES</sequence>
<gene>
    <name evidence="6" type="ORF">G4B88_018369</name>
</gene>
<dbReference type="PANTHER" id="PTHR45969">
    <property type="entry name" value="RING ZINC FINGER PROTEIN-RELATED"/>
    <property type="match status" value="1"/>
</dbReference>
<dbReference type="PANTHER" id="PTHR45969:SF81">
    <property type="entry name" value="OS08G0157400 PROTEIN"/>
    <property type="match status" value="1"/>
</dbReference>
<evidence type="ECO:0000259" key="5">
    <source>
        <dbReference type="PROSITE" id="PS50089"/>
    </source>
</evidence>
<dbReference type="GO" id="GO:0016567">
    <property type="term" value="P:protein ubiquitination"/>
    <property type="evidence" value="ECO:0007669"/>
    <property type="project" value="TreeGrafter"/>
</dbReference>
<dbReference type="Pfam" id="PF13639">
    <property type="entry name" value="zf-RING_2"/>
    <property type="match status" value="1"/>
</dbReference>
<dbReference type="SMART" id="SM00184">
    <property type="entry name" value="RING"/>
    <property type="match status" value="1"/>
</dbReference>
<evidence type="ECO:0000256" key="1">
    <source>
        <dbReference type="ARBA" id="ARBA00022723"/>
    </source>
</evidence>
<dbReference type="Proteomes" id="UP000583929">
    <property type="component" value="Unassembled WGS sequence"/>
</dbReference>
<keyword evidence="1" id="KW-0479">Metal-binding</keyword>
<evidence type="ECO:0000313" key="6">
    <source>
        <dbReference type="EMBL" id="KAF4351696.1"/>
    </source>
</evidence>
<evidence type="ECO:0000256" key="3">
    <source>
        <dbReference type="ARBA" id="ARBA00022833"/>
    </source>
</evidence>
<dbReference type="GO" id="GO:0008270">
    <property type="term" value="F:zinc ion binding"/>
    <property type="evidence" value="ECO:0007669"/>
    <property type="project" value="UniProtKB-KW"/>
</dbReference>
<dbReference type="AlphaFoldDB" id="A0A7J6E060"/>
<keyword evidence="2 4" id="KW-0863">Zinc-finger</keyword>
<accession>A0A7J6E060</accession>
<dbReference type="InterPro" id="IPR013083">
    <property type="entry name" value="Znf_RING/FYVE/PHD"/>
</dbReference>